<feature type="region of interest" description="Disordered" evidence="1">
    <location>
        <begin position="114"/>
        <end position="135"/>
    </location>
</feature>
<gene>
    <name evidence="4" type="ORF">NG792_06925</name>
</gene>
<protein>
    <submittedName>
        <fullName evidence="4">NB-ARC domain-containing protein</fullName>
    </submittedName>
</protein>
<dbReference type="Pfam" id="PF00931">
    <property type="entry name" value="NB-ARC"/>
    <property type="match status" value="1"/>
</dbReference>
<evidence type="ECO:0000259" key="3">
    <source>
        <dbReference type="Pfam" id="PF26355"/>
    </source>
</evidence>
<proteinExistence type="predicted"/>
<dbReference type="SUPFAM" id="SSF52540">
    <property type="entry name" value="P-loop containing nucleoside triphosphate hydrolases"/>
    <property type="match status" value="1"/>
</dbReference>
<reference evidence="4 5" key="1">
    <citation type="journal article" date="2022" name="Front. Microbiol.">
        <title>High genomic differentiation and limited gene flow indicate recent cryptic speciation within the genus Laspinema (cyanobacteria).</title>
        <authorList>
            <person name="Stanojkovic A."/>
            <person name="Skoupy S."/>
            <person name="Skaloud P."/>
            <person name="Dvorak P."/>
        </authorList>
    </citation>
    <scope>NUCLEOTIDE SEQUENCE [LARGE SCALE GENOMIC DNA]</scope>
    <source>
        <strain evidence="4 5">D3b</strain>
    </source>
</reference>
<dbReference type="PRINTS" id="PR00364">
    <property type="entry name" value="DISEASERSIST"/>
</dbReference>
<name>A0ABT2N4D0_9CYAN</name>
<dbReference type="Proteomes" id="UP001525961">
    <property type="component" value="Unassembled WGS sequence"/>
</dbReference>
<feature type="domain" description="vWA-MoxR associated protein N-terminal HTH" evidence="3">
    <location>
        <begin position="1"/>
        <end position="84"/>
    </location>
</feature>
<evidence type="ECO:0000259" key="2">
    <source>
        <dbReference type="Pfam" id="PF00931"/>
    </source>
</evidence>
<evidence type="ECO:0000313" key="5">
    <source>
        <dbReference type="Proteomes" id="UP001525961"/>
    </source>
</evidence>
<keyword evidence="5" id="KW-1185">Reference proteome</keyword>
<accession>A0ABT2N4D0</accession>
<feature type="compositionally biased region" description="Low complexity" evidence="1">
    <location>
        <begin position="117"/>
        <end position="127"/>
    </location>
</feature>
<dbReference type="Gene3D" id="3.40.50.300">
    <property type="entry name" value="P-loop containing nucleotide triphosphate hydrolases"/>
    <property type="match status" value="1"/>
</dbReference>
<comment type="caution">
    <text evidence="4">The sequence shown here is derived from an EMBL/GenBank/DDBJ whole genome shotgun (WGS) entry which is preliminary data.</text>
</comment>
<evidence type="ECO:0000313" key="4">
    <source>
        <dbReference type="EMBL" id="MCT7977432.1"/>
    </source>
</evidence>
<dbReference type="InterPro" id="IPR027417">
    <property type="entry name" value="P-loop_NTPase"/>
</dbReference>
<evidence type="ECO:0000256" key="1">
    <source>
        <dbReference type="SAM" id="MobiDB-lite"/>
    </source>
</evidence>
<dbReference type="Pfam" id="PF26355">
    <property type="entry name" value="HTH_VMAP-M9"/>
    <property type="match status" value="1"/>
</dbReference>
<dbReference type="RefSeq" id="WP_261234938.1">
    <property type="nucleotide sequence ID" value="NZ_JAMXFA010000007.1"/>
</dbReference>
<dbReference type="InterPro" id="IPR002182">
    <property type="entry name" value="NB-ARC"/>
</dbReference>
<dbReference type="InterPro" id="IPR058651">
    <property type="entry name" value="HTH_VMAP-M9"/>
</dbReference>
<dbReference type="EMBL" id="JAMXFA010000007">
    <property type="protein sequence ID" value="MCT7977432.1"/>
    <property type="molecule type" value="Genomic_DNA"/>
</dbReference>
<sequence>MDVQQVLQWADELVFERTGKHLTNLQQAVLLGVWDHQKYREIAQNYRCTEANVKKASGALLQLISQELGKQVTKSNLRATMERYHISNVSSVGNFVQSNLVGGNINLCGESWHSAETTPQRSPSQTSTDKHYDITDAPERDHFYDRTDELTTLKQWIVEENIRLVNLIGLSGIGKTALAVELLEQIKDRFDIVIWRSHNQFLQQISLENNLLEVLSQYQEPKLTSILEYLRSYRCLIILDDLQEIFTRGELAGKYLPAYQNYGKFLKKIAALSHNSCFVLISSEKPLGMATLEAESLYCRTLNLTGLGDSAGEIFKTRGLTDEEKWLELITLYDGNPYWLNIISTTILDLFNGSVTQFLSCPMPFLGDLKTILSETYLRLSELEKSVMFCLARVQSLDVTNKPTDFTGSHADFLEALQSLCRRFLVNKNLGNGGSTFNLPPVIKEYMKSQILKKE</sequence>
<organism evidence="4 5">
    <name type="scientific">Laspinema olomoucense D3b</name>
    <dbReference type="NCBI Taxonomy" id="2953688"/>
    <lineage>
        <taxon>Bacteria</taxon>
        <taxon>Bacillati</taxon>
        <taxon>Cyanobacteriota</taxon>
        <taxon>Cyanophyceae</taxon>
        <taxon>Oscillatoriophycideae</taxon>
        <taxon>Oscillatoriales</taxon>
        <taxon>Laspinemataceae</taxon>
        <taxon>Laspinema</taxon>
        <taxon>Laspinema olomoucense</taxon>
    </lineage>
</organism>
<feature type="domain" description="NB-ARC" evidence="2">
    <location>
        <begin position="148"/>
        <end position="243"/>
    </location>
</feature>